<proteinExistence type="predicted"/>
<dbReference type="CDD" id="cd02619">
    <property type="entry name" value="Peptidase_C1"/>
    <property type="match status" value="1"/>
</dbReference>
<sequence>MAARDRSPLLRYGSEDADALPRQHAPAAKTSEALRFFKKKPTLFYALNGVALLALLSVCVSMHSTITRLEAQVVTQSASVQVPNTVSASGRRHSHHKEKEDDNDEPMVIERLPMAFLPSKFAVDYVTPRQNQAHRGTCWDFATIGFLEQSYRENGVRNGWLDEDEYVAFSEQAYGVEILKLCTGPADSPQQNACRVAGDANMDTKYEDMSVREHLFRKKQAMPLSTPVAIVTHYYPCIGSFASDPHCQPGQCTLCPPDMSMTTCCVPLKGGSNRNMEGEFFSHRGMSIEGGHAMLLVGYNDAFLTREGFTGGLIVKNSWLDGPTQGSHSLAYWMQEVSDWEERTVCPNSYNPFNWYQCGNEGINGKKRAAGNDSQTEYNVDIEACLTEETKIFAETNVQPLHLKCKDASQCRTDGDFVYFVRNTTDWGDRMTVMCLWEYSVEQHISREICLKPMLELAIARTLAPVAEEIKENDTDRCGFYFIPYEALRKWIMQFQGFFVNSFEIEWDPSSYAANKNYFGDELDYTLLEASTRKQNTSHFLGPFPYASVVKSFPSN</sequence>
<dbReference type="PROSITE" id="PS00639">
    <property type="entry name" value="THIOL_PROTEASE_HIS"/>
    <property type="match status" value="1"/>
</dbReference>
<dbReference type="OMA" id="HSLAYWM"/>
<reference evidence="4" key="1">
    <citation type="journal article" date="2010" name="Genome Biol.">
        <title>Genome sequence of the necrotrophic plant pathogen Pythium ultimum reveals original pathogenicity mechanisms and effector repertoire.</title>
        <authorList>
            <person name="Levesque C.A."/>
            <person name="Brouwer H."/>
            <person name="Cano L."/>
            <person name="Hamilton J.P."/>
            <person name="Holt C."/>
            <person name="Huitema E."/>
            <person name="Raffaele S."/>
            <person name="Robideau G.P."/>
            <person name="Thines M."/>
            <person name="Win J."/>
            <person name="Zerillo M.M."/>
            <person name="Beakes G.W."/>
            <person name="Boore J.L."/>
            <person name="Busam D."/>
            <person name="Dumas B."/>
            <person name="Ferriera S."/>
            <person name="Fuerstenberg S.I."/>
            <person name="Gachon C.M."/>
            <person name="Gaulin E."/>
            <person name="Govers F."/>
            <person name="Grenville-Briggs L."/>
            <person name="Horner N."/>
            <person name="Hostetler J."/>
            <person name="Jiang R.H."/>
            <person name="Johnson J."/>
            <person name="Krajaejun T."/>
            <person name="Lin H."/>
            <person name="Meijer H.J."/>
            <person name="Moore B."/>
            <person name="Morris P."/>
            <person name="Phuntmart V."/>
            <person name="Puiu D."/>
            <person name="Shetty J."/>
            <person name="Stajich J.E."/>
            <person name="Tripathy S."/>
            <person name="Wawra S."/>
            <person name="van West P."/>
            <person name="Whitty B.R."/>
            <person name="Coutinho P.M."/>
            <person name="Henrissat B."/>
            <person name="Martin F."/>
            <person name="Thomas P.D."/>
            <person name="Tyler B.M."/>
            <person name="De Vries R.P."/>
            <person name="Kamoun S."/>
            <person name="Yandell M."/>
            <person name="Tisserat N."/>
            <person name="Buell C.R."/>
        </authorList>
    </citation>
    <scope>NUCLEOTIDE SEQUENCE</scope>
    <source>
        <strain evidence="4">DAOM:BR144</strain>
    </source>
</reference>
<dbReference type="PANTHER" id="PTHR35899:SF1">
    <property type="entry name" value="PEPTIDASE C1A PAPAIN C-TERMINAL DOMAIN-CONTAINING PROTEIN"/>
    <property type="match status" value="1"/>
</dbReference>
<evidence type="ECO:0008006" key="5">
    <source>
        <dbReference type="Google" id="ProtNLM"/>
    </source>
</evidence>
<dbReference type="InParanoid" id="K3WBP7"/>
<dbReference type="AlphaFoldDB" id="K3WBP7"/>
<dbReference type="SUPFAM" id="SSF54001">
    <property type="entry name" value="Cysteine proteinases"/>
    <property type="match status" value="1"/>
</dbReference>
<dbReference type="EnsemblProtists" id="PYU1_T002388">
    <property type="protein sequence ID" value="PYU1_T002388"/>
    <property type="gene ID" value="PYU1_G002385"/>
</dbReference>
<dbReference type="VEuPathDB" id="FungiDB:PYU1_G002385"/>
<reference evidence="3" key="3">
    <citation type="submission" date="2014-11" db="UniProtKB">
        <authorList>
            <consortium name="EnsemblProtists"/>
        </authorList>
    </citation>
    <scope>IDENTIFICATION</scope>
    <source>
        <strain evidence="3">DAOM BR144</strain>
    </source>
</reference>
<dbReference type="eggNOG" id="ENOG502RZ7Z">
    <property type="taxonomic scope" value="Eukaryota"/>
</dbReference>
<keyword evidence="2" id="KW-0812">Transmembrane</keyword>
<keyword evidence="2" id="KW-1133">Transmembrane helix</keyword>
<feature type="region of interest" description="Disordered" evidence="1">
    <location>
        <begin position="82"/>
        <end position="103"/>
    </location>
</feature>
<dbReference type="InterPro" id="IPR025660">
    <property type="entry name" value="Pept_his_AS"/>
</dbReference>
<keyword evidence="2" id="KW-0472">Membrane</keyword>
<dbReference type="HOGENOM" id="CLU_029585_0_0_1"/>
<evidence type="ECO:0000256" key="2">
    <source>
        <dbReference type="SAM" id="Phobius"/>
    </source>
</evidence>
<feature type="region of interest" description="Disordered" evidence="1">
    <location>
        <begin position="1"/>
        <end position="24"/>
    </location>
</feature>
<reference evidence="4" key="2">
    <citation type="submission" date="2010-04" db="EMBL/GenBank/DDBJ databases">
        <authorList>
            <person name="Buell R."/>
            <person name="Hamilton J."/>
            <person name="Hostetler J."/>
        </authorList>
    </citation>
    <scope>NUCLEOTIDE SEQUENCE [LARGE SCALE GENOMIC DNA]</scope>
    <source>
        <strain evidence="4">DAOM:BR144</strain>
    </source>
</reference>
<keyword evidence="4" id="KW-1185">Reference proteome</keyword>
<evidence type="ECO:0000313" key="4">
    <source>
        <dbReference type="Proteomes" id="UP000019132"/>
    </source>
</evidence>
<organism evidence="3 4">
    <name type="scientific">Globisporangium ultimum (strain ATCC 200006 / CBS 805.95 / DAOM BR144)</name>
    <name type="common">Pythium ultimum</name>
    <dbReference type="NCBI Taxonomy" id="431595"/>
    <lineage>
        <taxon>Eukaryota</taxon>
        <taxon>Sar</taxon>
        <taxon>Stramenopiles</taxon>
        <taxon>Oomycota</taxon>
        <taxon>Peronosporomycetes</taxon>
        <taxon>Pythiales</taxon>
        <taxon>Pythiaceae</taxon>
        <taxon>Globisporangium</taxon>
    </lineage>
</organism>
<dbReference type="Proteomes" id="UP000019132">
    <property type="component" value="Unassembled WGS sequence"/>
</dbReference>
<dbReference type="Gene3D" id="3.90.70.10">
    <property type="entry name" value="Cysteine proteinases"/>
    <property type="match status" value="2"/>
</dbReference>
<protein>
    <recommendedName>
        <fullName evidence="5">Peptidase C1A papain C-terminal domain-containing protein</fullName>
    </recommendedName>
</protein>
<accession>K3WBP7</accession>
<name>K3WBP7_GLOUD</name>
<evidence type="ECO:0000256" key="1">
    <source>
        <dbReference type="SAM" id="MobiDB-lite"/>
    </source>
</evidence>
<feature type="transmembrane region" description="Helical" evidence="2">
    <location>
        <begin position="43"/>
        <end position="63"/>
    </location>
</feature>
<dbReference type="PANTHER" id="PTHR35899">
    <property type="entry name" value="PAPAIN FAMILY CYSTEINE PROTEASE DOMAIN CONTAINING PROTEIN"/>
    <property type="match status" value="1"/>
</dbReference>
<dbReference type="InterPro" id="IPR038765">
    <property type="entry name" value="Papain-like_cys_pep_sf"/>
</dbReference>
<evidence type="ECO:0000313" key="3">
    <source>
        <dbReference type="EnsemblProtists" id="PYU1_T002388"/>
    </source>
</evidence>